<dbReference type="AlphaFoldDB" id="A0A1W9YNC4"/>
<name>A0A1W9YNC4_MYCBA</name>
<sequence>MTPLPMTGAVAEYRGIRYRILFANSDWLALRVNSDAVVPDAIARGERRLDPAGVEQWAKVPVDAIDAVIDVRVSGLVGGLRISLQEQMSDGRVRVGFVGSPVAAKALGLEGDQHMGWVGLFEPDEISHIEVTETRRG</sequence>
<protein>
    <submittedName>
        <fullName evidence="1">Uncharacterized protein</fullName>
    </submittedName>
</protein>
<comment type="caution">
    <text evidence="1">The sequence shown here is derived from an EMBL/GenBank/DDBJ whole genome shotgun (WGS) entry which is preliminary data.</text>
</comment>
<dbReference type="OrthoDB" id="4733347at2"/>
<accession>A0A1W9YNC4</accession>
<dbReference type="STRING" id="564198.BST17_27910"/>
<dbReference type="Proteomes" id="UP000192366">
    <property type="component" value="Unassembled WGS sequence"/>
</dbReference>
<reference evidence="1 2" key="1">
    <citation type="submission" date="2017-02" db="EMBL/GenBank/DDBJ databases">
        <title>The new phylogeny of genus Mycobacterium.</title>
        <authorList>
            <person name="Tortoli E."/>
            <person name="Trovato A."/>
            <person name="Cirillo D.M."/>
        </authorList>
    </citation>
    <scope>NUCLEOTIDE SEQUENCE [LARGE SCALE GENOMIC DNA]</scope>
    <source>
        <strain evidence="1 2">DSM 45578</strain>
    </source>
</reference>
<keyword evidence="2" id="KW-1185">Reference proteome</keyword>
<evidence type="ECO:0000313" key="2">
    <source>
        <dbReference type="Proteomes" id="UP000192366"/>
    </source>
</evidence>
<organism evidence="1 2">
    <name type="scientific">Mycolicibacterium bacteremicum</name>
    <name type="common">Mycobacterium bacteremicum</name>
    <dbReference type="NCBI Taxonomy" id="564198"/>
    <lineage>
        <taxon>Bacteria</taxon>
        <taxon>Bacillati</taxon>
        <taxon>Actinomycetota</taxon>
        <taxon>Actinomycetes</taxon>
        <taxon>Mycobacteriales</taxon>
        <taxon>Mycobacteriaceae</taxon>
        <taxon>Mycolicibacterium</taxon>
    </lineage>
</organism>
<dbReference type="RefSeq" id="WP_083062253.1">
    <property type="nucleotide sequence ID" value="NZ_JACKVM010000001.1"/>
</dbReference>
<proteinExistence type="predicted"/>
<dbReference type="EMBL" id="MVHJ01000049">
    <property type="protein sequence ID" value="ORA01533.1"/>
    <property type="molecule type" value="Genomic_DNA"/>
</dbReference>
<gene>
    <name evidence="1" type="ORF">BST17_27910</name>
</gene>
<evidence type="ECO:0000313" key="1">
    <source>
        <dbReference type="EMBL" id="ORA01533.1"/>
    </source>
</evidence>